<dbReference type="GO" id="GO:0006355">
    <property type="term" value="P:regulation of DNA-templated transcription"/>
    <property type="evidence" value="ECO:0007669"/>
    <property type="project" value="InterPro"/>
</dbReference>
<dbReference type="SUPFAM" id="SSF46894">
    <property type="entry name" value="C-terminal effector domain of the bipartite response regulators"/>
    <property type="match status" value="1"/>
</dbReference>
<gene>
    <name evidence="1" type="ORF">ASJ30_02795</name>
    <name evidence="2" type="ORF">SAMN06296429_103146</name>
</gene>
<evidence type="ECO:0000313" key="3">
    <source>
        <dbReference type="Proteomes" id="UP000182938"/>
    </source>
</evidence>
<dbReference type="KEGG" id="jte:ASJ30_02795"/>
<dbReference type="Proteomes" id="UP000182938">
    <property type="component" value="Chromosome"/>
</dbReference>
<dbReference type="RefSeq" id="WP_072623761.1">
    <property type="nucleotide sequence ID" value="NZ_CP013290.1"/>
</dbReference>
<protein>
    <recommendedName>
        <fullName evidence="5">HTH luxR-type domain-containing protein</fullName>
    </recommendedName>
</protein>
<dbReference type="AlphaFoldDB" id="A0A1L3MDV9"/>
<dbReference type="EMBL" id="CP013290">
    <property type="protein sequence ID" value="APH00587.1"/>
    <property type="molecule type" value="Genomic_DNA"/>
</dbReference>
<dbReference type="InterPro" id="IPR016032">
    <property type="entry name" value="Sig_transdc_resp-reg_C-effctor"/>
</dbReference>
<reference evidence="2 4" key="2">
    <citation type="submission" date="2017-04" db="EMBL/GenBank/DDBJ databases">
        <authorList>
            <person name="Afonso C.L."/>
            <person name="Miller P.J."/>
            <person name="Scott M.A."/>
            <person name="Spackman E."/>
            <person name="Goraichik I."/>
            <person name="Dimitrov K.M."/>
            <person name="Suarez D.L."/>
            <person name="Swayne D.E."/>
        </authorList>
    </citation>
    <scope>NUCLEOTIDE SEQUENCE [LARGE SCALE GENOMIC DNA]</scope>
    <source>
        <strain evidence="2 4">CGMCC 1.12511</strain>
    </source>
</reference>
<dbReference type="Proteomes" id="UP000192634">
    <property type="component" value="Unassembled WGS sequence"/>
</dbReference>
<accession>A0A1W1Z6Z0</accession>
<name>A0A1L3MDV9_9MICO</name>
<evidence type="ECO:0000313" key="1">
    <source>
        <dbReference type="EMBL" id="APH00587.1"/>
    </source>
</evidence>
<organism evidence="1 3">
    <name type="scientific">Janibacter indicus</name>
    <dbReference type="NCBI Taxonomy" id="857417"/>
    <lineage>
        <taxon>Bacteria</taxon>
        <taxon>Bacillati</taxon>
        <taxon>Actinomycetota</taxon>
        <taxon>Actinomycetes</taxon>
        <taxon>Micrococcales</taxon>
        <taxon>Intrasporangiaceae</taxon>
        <taxon>Janibacter</taxon>
    </lineage>
</organism>
<reference evidence="1 3" key="1">
    <citation type="submission" date="2015-11" db="EMBL/GenBank/DDBJ databases">
        <authorList>
            <person name="Zhang Y."/>
            <person name="Guo Z."/>
        </authorList>
    </citation>
    <scope>NUCLEOTIDE SEQUENCE [LARGE SCALE GENOMIC DNA]</scope>
    <source>
        <strain evidence="1 3">YFY001</strain>
    </source>
</reference>
<keyword evidence="3" id="KW-1185">Reference proteome</keyword>
<accession>A0A1L3MDV9</accession>
<sequence>MYPEPVVSVWSRWRLHADAVTSVLVSGGVDARTVDEGGDVDGLLVAGVLLPDLPDLLDHRRAKGRPTVVWGGVLPSPRVAAVRAAGAAAYVSMLRPPHEVVDVVRRVLAGQSVPWPAPPEAMTRLTPTEQHVARAYLVEWSDHPRADVARRLGISERTLKAHVANIRAKAGHWGTETREGLHRALVVSGWL</sequence>
<evidence type="ECO:0008006" key="5">
    <source>
        <dbReference type="Google" id="ProtNLM"/>
    </source>
</evidence>
<evidence type="ECO:0000313" key="4">
    <source>
        <dbReference type="Proteomes" id="UP000192634"/>
    </source>
</evidence>
<dbReference type="Gene3D" id="3.40.50.2300">
    <property type="match status" value="1"/>
</dbReference>
<dbReference type="OrthoDB" id="4865864at2"/>
<evidence type="ECO:0000313" key="2">
    <source>
        <dbReference type="EMBL" id="SMC44210.1"/>
    </source>
</evidence>
<dbReference type="GO" id="GO:0003677">
    <property type="term" value="F:DNA binding"/>
    <property type="evidence" value="ECO:0007669"/>
    <property type="project" value="InterPro"/>
</dbReference>
<proteinExistence type="predicted"/>
<dbReference type="EMBL" id="FWXN01000003">
    <property type="protein sequence ID" value="SMC44210.1"/>
    <property type="molecule type" value="Genomic_DNA"/>
</dbReference>